<evidence type="ECO:0000313" key="2">
    <source>
        <dbReference type="Proteomes" id="UP000826271"/>
    </source>
</evidence>
<dbReference type="EMBL" id="WHWC01000012">
    <property type="protein sequence ID" value="KAG8372819.1"/>
    <property type="molecule type" value="Genomic_DNA"/>
</dbReference>
<gene>
    <name evidence="1" type="ORF">BUALT_Bualt12G0106700</name>
</gene>
<protein>
    <recommendedName>
        <fullName evidence="3">Transposase</fullName>
    </recommendedName>
</protein>
<evidence type="ECO:0000313" key="1">
    <source>
        <dbReference type="EMBL" id="KAG8372819.1"/>
    </source>
</evidence>
<dbReference type="Proteomes" id="UP000826271">
    <property type="component" value="Unassembled WGS sequence"/>
</dbReference>
<dbReference type="PANTHER" id="PTHR31973">
    <property type="entry name" value="POLYPROTEIN, PUTATIVE-RELATED"/>
    <property type="match status" value="1"/>
</dbReference>
<evidence type="ECO:0008006" key="3">
    <source>
        <dbReference type="Google" id="ProtNLM"/>
    </source>
</evidence>
<name>A0AAV6WRU1_9LAMI</name>
<reference evidence="1" key="1">
    <citation type="submission" date="2019-10" db="EMBL/GenBank/DDBJ databases">
        <authorList>
            <person name="Zhang R."/>
            <person name="Pan Y."/>
            <person name="Wang J."/>
            <person name="Ma R."/>
            <person name="Yu S."/>
        </authorList>
    </citation>
    <scope>NUCLEOTIDE SEQUENCE</scope>
    <source>
        <strain evidence="1">LA-IB0</strain>
        <tissue evidence="1">Leaf</tissue>
    </source>
</reference>
<organism evidence="1 2">
    <name type="scientific">Buddleja alternifolia</name>
    <dbReference type="NCBI Taxonomy" id="168488"/>
    <lineage>
        <taxon>Eukaryota</taxon>
        <taxon>Viridiplantae</taxon>
        <taxon>Streptophyta</taxon>
        <taxon>Embryophyta</taxon>
        <taxon>Tracheophyta</taxon>
        <taxon>Spermatophyta</taxon>
        <taxon>Magnoliopsida</taxon>
        <taxon>eudicotyledons</taxon>
        <taxon>Gunneridae</taxon>
        <taxon>Pentapetalae</taxon>
        <taxon>asterids</taxon>
        <taxon>lamiids</taxon>
        <taxon>Lamiales</taxon>
        <taxon>Scrophulariaceae</taxon>
        <taxon>Buddlejeae</taxon>
        <taxon>Buddleja</taxon>
    </lineage>
</organism>
<sequence length="364" mass="41887">MQVSWFKPEFEPNPYKRRLQRDDLIEMVVLTPKASGFELYATPHTVNFLFHFLSCILKNDPKSRTMTLYLHYGSVMMKYRSIPRHLDLPDFLNIYTKVNNGFNLLRDDTELDDACVQTLTKDKELNVYLDYDIDGMGKEDIVNEEQDDNECGDEAGVKKGKDDVGVEKGQDNDACVDKECQWRVHAHKVKDKLPFRTDVIEEVQVHISNDQADRAKRRALKVLEGNPDEQFALLWDYAQEIKRTNPGSTVIIGTNQSTGLNLFDRFYVCLNALKHGILGLNIENDSDYAFMYDKQKGLIITFYQVFPNSNHRFFVSHLHSNFKFAGSRGLALKEALWKAAMATTPNEFSMKMDEMRALNVEATA</sequence>
<proteinExistence type="predicted"/>
<accession>A0AAV6WRU1</accession>
<dbReference type="PANTHER" id="PTHR31973:SF199">
    <property type="entry name" value="SWIM-TYPE DOMAIN-CONTAINING PROTEIN"/>
    <property type="match status" value="1"/>
</dbReference>
<dbReference type="AlphaFoldDB" id="A0AAV6WRU1"/>
<keyword evidence="2" id="KW-1185">Reference proteome</keyword>
<comment type="caution">
    <text evidence="1">The sequence shown here is derived from an EMBL/GenBank/DDBJ whole genome shotgun (WGS) entry which is preliminary data.</text>
</comment>